<protein>
    <submittedName>
        <fullName evidence="1">Uncharacterized protein</fullName>
    </submittedName>
</protein>
<gene>
    <name evidence="1" type="ordered locus">RB2551</name>
</gene>
<accession>Q7UVL5</accession>
<dbReference type="STRING" id="243090.RB2551"/>
<proteinExistence type="predicted"/>
<dbReference type="EnsemblBacteria" id="CAD72707">
    <property type="protein sequence ID" value="CAD72707"/>
    <property type="gene ID" value="RB2551"/>
</dbReference>
<dbReference type="InParanoid" id="Q7UVL5"/>
<dbReference type="KEGG" id="rba:RB2551"/>
<sequence>MSSFPLIAKRCRVFDTGSDCRSTDRLFGFGAWLSIAAEKATTSVRDCSPPV</sequence>
<organism evidence="1 2">
    <name type="scientific">Rhodopirellula baltica (strain DSM 10527 / NCIMB 13988 / SH1)</name>
    <dbReference type="NCBI Taxonomy" id="243090"/>
    <lineage>
        <taxon>Bacteria</taxon>
        <taxon>Pseudomonadati</taxon>
        <taxon>Planctomycetota</taxon>
        <taxon>Planctomycetia</taxon>
        <taxon>Pirellulales</taxon>
        <taxon>Pirellulaceae</taxon>
        <taxon>Rhodopirellula</taxon>
    </lineage>
</organism>
<reference evidence="1 2" key="1">
    <citation type="journal article" date="2003" name="Proc. Natl. Acad. Sci. U.S.A.">
        <title>Complete genome sequence of the marine planctomycete Pirellula sp. strain 1.</title>
        <authorList>
            <person name="Gloeckner F.O."/>
            <person name="Kube M."/>
            <person name="Bauer M."/>
            <person name="Teeling H."/>
            <person name="Lombardot T."/>
            <person name="Ludwig W."/>
            <person name="Gade D."/>
            <person name="Beck A."/>
            <person name="Borzym K."/>
            <person name="Heitmann K."/>
            <person name="Rabus R."/>
            <person name="Schlesner H."/>
            <person name="Amann R."/>
            <person name="Reinhardt R."/>
        </authorList>
    </citation>
    <scope>NUCLEOTIDE SEQUENCE [LARGE SCALE GENOMIC DNA]</scope>
    <source>
        <strain evidence="2">DSM 10527 / NCIMB 13988 / SH1</strain>
    </source>
</reference>
<dbReference type="HOGENOM" id="CLU_3103138_0_0_0"/>
<evidence type="ECO:0000313" key="2">
    <source>
        <dbReference type="Proteomes" id="UP000001025"/>
    </source>
</evidence>
<evidence type="ECO:0000313" key="1">
    <source>
        <dbReference type="EMBL" id="CAD72707.1"/>
    </source>
</evidence>
<dbReference type="EMBL" id="BX294137">
    <property type="protein sequence ID" value="CAD72707.1"/>
    <property type="molecule type" value="Genomic_DNA"/>
</dbReference>
<dbReference type="AlphaFoldDB" id="Q7UVL5"/>
<name>Q7UVL5_RHOBA</name>
<dbReference type="Proteomes" id="UP000001025">
    <property type="component" value="Chromosome"/>
</dbReference>
<keyword evidence="2" id="KW-1185">Reference proteome</keyword>